<name>A0A9J6ERY8_RHIMP</name>
<dbReference type="Pfam" id="PF07264">
    <property type="entry name" value="EI24"/>
    <property type="match status" value="1"/>
</dbReference>
<accession>A0A9J6ERY8</accession>
<dbReference type="Proteomes" id="UP000821866">
    <property type="component" value="Chromosome 10"/>
</dbReference>
<feature type="transmembrane region" description="Helical" evidence="6">
    <location>
        <begin position="147"/>
        <end position="166"/>
    </location>
</feature>
<keyword evidence="5 6" id="KW-0472">Membrane</keyword>
<feature type="transmembrane region" description="Helical" evidence="6">
    <location>
        <begin position="94"/>
        <end position="117"/>
    </location>
</feature>
<comment type="subcellular location">
    <subcellularLocation>
        <location evidence="1">Membrane</location>
        <topology evidence="1">Multi-pass membrane protein</topology>
    </subcellularLocation>
</comment>
<keyword evidence="3 6" id="KW-0812">Transmembrane</keyword>
<dbReference type="PANTHER" id="PTHR21389">
    <property type="entry name" value="P53 INDUCED PROTEIN"/>
    <property type="match status" value="1"/>
</dbReference>
<dbReference type="AlphaFoldDB" id="A0A9J6ERY8"/>
<evidence type="ECO:0000256" key="4">
    <source>
        <dbReference type="ARBA" id="ARBA00022989"/>
    </source>
</evidence>
<evidence type="ECO:0000313" key="8">
    <source>
        <dbReference type="Proteomes" id="UP000821866"/>
    </source>
</evidence>
<comment type="similarity">
    <text evidence="2">Belongs to the EI24 family.</text>
</comment>
<feature type="transmembrane region" description="Helical" evidence="6">
    <location>
        <begin position="268"/>
        <end position="286"/>
    </location>
</feature>
<dbReference type="PANTHER" id="PTHR21389:SF0">
    <property type="entry name" value="ETOPOSIDE-INDUCED PROTEIN 2.4 HOMOLOG"/>
    <property type="match status" value="1"/>
</dbReference>
<dbReference type="VEuPathDB" id="VectorBase:LOC119180245"/>
<dbReference type="GO" id="GO:0016236">
    <property type="term" value="P:macroautophagy"/>
    <property type="evidence" value="ECO:0007669"/>
    <property type="project" value="TreeGrafter"/>
</dbReference>
<dbReference type="GO" id="GO:0016020">
    <property type="term" value="C:membrane"/>
    <property type="evidence" value="ECO:0007669"/>
    <property type="project" value="UniProtKB-SubCell"/>
</dbReference>
<proteinExistence type="inferred from homology"/>
<sequence length="440" mass="48429">MEQFRYAVGSFVRGVYDSIVGIGVVVTLQAEQNKSAARKSANAQSTTTLALRRAAVLQASPSSGASLSSAELQLQNAPATPPSTPKRRGEEPLLIYRIFQCCCLNGGVFMCSVLVFYKFLLPTVLSLIVSLFGDTEESSANTIWSGLHPLLVCTFQALWVLPLFLMSKVVNCLWFQDIADIAFRYTTGGRQRFLPSVSRILSDILFSVLVQTLFLIQSLIVGALPVGRVSELVSLVHLSMLNSLYAFEYVWFSRGWELHRRLSFIEENWPYFVGFGLPLAVITSWFESYLLSGSFFSVLFPLFILSASGVTPATGTTSSAAKAGNHPRAPQEVGVTTYVATDITPEDRCHAQLMDSPGNSAAFLTFPRTKLQSESRIRKPPRRSRMRLLHSAALTRRLPQPRGLGCCKVEVAATICGHHDWMGVAPLGTVRHARLCSWAP</sequence>
<dbReference type="GO" id="GO:0005783">
    <property type="term" value="C:endoplasmic reticulum"/>
    <property type="evidence" value="ECO:0007669"/>
    <property type="project" value="TreeGrafter"/>
</dbReference>
<dbReference type="EMBL" id="JABSTU010000002">
    <property type="protein sequence ID" value="KAH8037291.1"/>
    <property type="molecule type" value="Genomic_DNA"/>
</dbReference>
<gene>
    <name evidence="7" type="ORF">HPB51_009846</name>
</gene>
<keyword evidence="4 6" id="KW-1133">Transmembrane helix</keyword>
<evidence type="ECO:0000256" key="5">
    <source>
        <dbReference type="ARBA" id="ARBA00023136"/>
    </source>
</evidence>
<evidence type="ECO:0000313" key="7">
    <source>
        <dbReference type="EMBL" id="KAH8037291.1"/>
    </source>
</evidence>
<reference evidence="7" key="2">
    <citation type="submission" date="2021-09" db="EMBL/GenBank/DDBJ databases">
        <authorList>
            <person name="Jia N."/>
            <person name="Wang J."/>
            <person name="Shi W."/>
            <person name="Du L."/>
            <person name="Sun Y."/>
            <person name="Zhan W."/>
            <person name="Jiang J."/>
            <person name="Wang Q."/>
            <person name="Zhang B."/>
            <person name="Ji P."/>
            <person name="Sakyi L.B."/>
            <person name="Cui X."/>
            <person name="Yuan T."/>
            <person name="Jiang B."/>
            <person name="Yang W."/>
            <person name="Lam T.T.-Y."/>
            <person name="Chang Q."/>
            <person name="Ding S."/>
            <person name="Wang X."/>
            <person name="Zhu J."/>
            <person name="Ruan X."/>
            <person name="Zhao L."/>
            <person name="Wei J."/>
            <person name="Que T."/>
            <person name="Du C."/>
            <person name="Cheng J."/>
            <person name="Dai P."/>
            <person name="Han X."/>
            <person name="Huang E."/>
            <person name="Gao Y."/>
            <person name="Liu J."/>
            <person name="Shao H."/>
            <person name="Ye R."/>
            <person name="Li L."/>
            <person name="Wei W."/>
            <person name="Wang X."/>
            <person name="Wang C."/>
            <person name="Huo Q."/>
            <person name="Li W."/>
            <person name="Guo W."/>
            <person name="Chen H."/>
            <person name="Chen S."/>
            <person name="Zhou L."/>
            <person name="Zhou L."/>
            <person name="Ni X."/>
            <person name="Tian J."/>
            <person name="Zhou Y."/>
            <person name="Sheng Y."/>
            <person name="Liu T."/>
            <person name="Pan Y."/>
            <person name="Xia L."/>
            <person name="Li J."/>
            <person name="Zhao F."/>
            <person name="Cao W."/>
        </authorList>
    </citation>
    <scope>NUCLEOTIDE SEQUENCE</scope>
    <source>
        <strain evidence="7">Rmic-2018</strain>
        <tissue evidence="7">Larvae</tissue>
    </source>
</reference>
<dbReference type="InterPro" id="IPR059112">
    <property type="entry name" value="CysZ/EI24"/>
</dbReference>
<reference evidence="7" key="1">
    <citation type="journal article" date="2020" name="Cell">
        <title>Large-Scale Comparative Analyses of Tick Genomes Elucidate Their Genetic Diversity and Vector Capacities.</title>
        <authorList>
            <consortium name="Tick Genome and Microbiome Consortium (TIGMIC)"/>
            <person name="Jia N."/>
            <person name="Wang J."/>
            <person name="Shi W."/>
            <person name="Du L."/>
            <person name="Sun Y."/>
            <person name="Zhan W."/>
            <person name="Jiang J.F."/>
            <person name="Wang Q."/>
            <person name="Zhang B."/>
            <person name="Ji P."/>
            <person name="Bell-Sakyi L."/>
            <person name="Cui X.M."/>
            <person name="Yuan T.T."/>
            <person name="Jiang B.G."/>
            <person name="Yang W.F."/>
            <person name="Lam T.T."/>
            <person name="Chang Q.C."/>
            <person name="Ding S.J."/>
            <person name="Wang X.J."/>
            <person name="Zhu J.G."/>
            <person name="Ruan X.D."/>
            <person name="Zhao L."/>
            <person name="Wei J.T."/>
            <person name="Ye R.Z."/>
            <person name="Que T.C."/>
            <person name="Du C.H."/>
            <person name="Zhou Y.H."/>
            <person name="Cheng J.X."/>
            <person name="Dai P.F."/>
            <person name="Guo W.B."/>
            <person name="Han X.H."/>
            <person name="Huang E.J."/>
            <person name="Li L.F."/>
            <person name="Wei W."/>
            <person name="Gao Y.C."/>
            <person name="Liu J.Z."/>
            <person name="Shao H.Z."/>
            <person name="Wang X."/>
            <person name="Wang C.C."/>
            <person name="Yang T.C."/>
            <person name="Huo Q.B."/>
            <person name="Li W."/>
            <person name="Chen H.Y."/>
            <person name="Chen S.E."/>
            <person name="Zhou L.G."/>
            <person name="Ni X.B."/>
            <person name="Tian J.H."/>
            <person name="Sheng Y."/>
            <person name="Liu T."/>
            <person name="Pan Y.S."/>
            <person name="Xia L.Y."/>
            <person name="Li J."/>
            <person name="Zhao F."/>
            <person name="Cao W.C."/>
        </authorList>
    </citation>
    <scope>NUCLEOTIDE SEQUENCE</scope>
    <source>
        <strain evidence="7">Rmic-2018</strain>
    </source>
</reference>
<feature type="transmembrane region" description="Helical" evidence="6">
    <location>
        <begin position="200"/>
        <end position="220"/>
    </location>
</feature>
<comment type="caution">
    <text evidence="7">The sequence shown here is derived from an EMBL/GenBank/DDBJ whole genome shotgun (WGS) entry which is preliminary data.</text>
</comment>
<evidence type="ECO:0000256" key="3">
    <source>
        <dbReference type="ARBA" id="ARBA00022692"/>
    </source>
</evidence>
<evidence type="ECO:0000256" key="2">
    <source>
        <dbReference type="ARBA" id="ARBA00010970"/>
    </source>
</evidence>
<keyword evidence="8" id="KW-1185">Reference proteome</keyword>
<feature type="transmembrane region" description="Helical" evidence="6">
    <location>
        <begin position="232"/>
        <end position="252"/>
    </location>
</feature>
<organism evidence="7 8">
    <name type="scientific">Rhipicephalus microplus</name>
    <name type="common">Cattle tick</name>
    <name type="synonym">Boophilus microplus</name>
    <dbReference type="NCBI Taxonomy" id="6941"/>
    <lineage>
        <taxon>Eukaryota</taxon>
        <taxon>Metazoa</taxon>
        <taxon>Ecdysozoa</taxon>
        <taxon>Arthropoda</taxon>
        <taxon>Chelicerata</taxon>
        <taxon>Arachnida</taxon>
        <taxon>Acari</taxon>
        <taxon>Parasitiformes</taxon>
        <taxon>Ixodida</taxon>
        <taxon>Ixodoidea</taxon>
        <taxon>Ixodidae</taxon>
        <taxon>Rhipicephalinae</taxon>
        <taxon>Rhipicephalus</taxon>
        <taxon>Boophilus</taxon>
    </lineage>
</organism>
<evidence type="ECO:0000256" key="6">
    <source>
        <dbReference type="SAM" id="Phobius"/>
    </source>
</evidence>
<evidence type="ECO:0000256" key="1">
    <source>
        <dbReference type="ARBA" id="ARBA00004141"/>
    </source>
</evidence>
<protein>
    <submittedName>
        <fullName evidence="7">Uncharacterized protein</fullName>
    </submittedName>
</protein>